<feature type="transmembrane region" description="Helical" evidence="1">
    <location>
        <begin position="128"/>
        <end position="149"/>
    </location>
</feature>
<dbReference type="InterPro" id="IPR045931">
    <property type="entry name" value="DUF6350"/>
</dbReference>
<feature type="transmembrane region" description="Helical" evidence="1">
    <location>
        <begin position="97"/>
        <end position="116"/>
    </location>
</feature>
<proteinExistence type="predicted"/>
<keyword evidence="3" id="KW-1185">Reference proteome</keyword>
<evidence type="ECO:0000256" key="1">
    <source>
        <dbReference type="SAM" id="Phobius"/>
    </source>
</evidence>
<dbReference type="Proteomes" id="UP000225548">
    <property type="component" value="Unassembled WGS sequence"/>
</dbReference>
<sequence length="430" mass="42068">MVVDRFGAFRRTLEQRFPSDSSSGSVPGAPSSWVSGALSGVQAFLFSLAVMLVPAVAIAVAGAAQAGDQPTPWGGALGTASGVWLLAHGVPFVTGPATLTLVPLGLSAVAVFGAFASARRTMRSTWPALVAGVLAYTVGVCFVALVAGAGEVSQVVAALGGGLLVGALGLGAGVLTRPDAGHLRRSSAALIGRLPLSLSVGLRGAFVAAALLVLTSSLLVLVWVLSGRSASRDVVAALGLDGLSGVSLAVAQLALVPDLVVWALTWLAGPGFAVGTGTHFGIEGVTSGPLPALPLLGALPGPSAGGGPGAWAPVVVVVVGVVAGLVVHRALERIAWWHVLVLAPVCGLGAGVLSGALVAFASGAAGPGRLQDVGASGTFVGLCVAALVALGCLLVLVAVRPEVHGALRRLVARRPGGAGAAADGSSAPTP</sequence>
<dbReference type="EMBL" id="PDJG01000001">
    <property type="protein sequence ID" value="PFG33893.1"/>
    <property type="molecule type" value="Genomic_DNA"/>
</dbReference>
<dbReference type="AlphaFoldDB" id="A0A2A9E4X0"/>
<protein>
    <submittedName>
        <fullName evidence="2">Uncharacterized protein</fullName>
    </submittedName>
</protein>
<dbReference type="Pfam" id="PF19877">
    <property type="entry name" value="DUF6350"/>
    <property type="match status" value="1"/>
</dbReference>
<keyword evidence="1" id="KW-0472">Membrane</keyword>
<feature type="transmembrane region" description="Helical" evidence="1">
    <location>
        <begin position="373"/>
        <end position="399"/>
    </location>
</feature>
<reference evidence="2 3" key="1">
    <citation type="submission" date="2017-10" db="EMBL/GenBank/DDBJ databases">
        <title>Sequencing the genomes of 1000 actinobacteria strains.</title>
        <authorList>
            <person name="Klenk H.-P."/>
        </authorList>
    </citation>
    <scope>NUCLEOTIDE SEQUENCE [LARGE SCALE GENOMIC DNA]</scope>
    <source>
        <strain evidence="2 3">DSM 18966</strain>
    </source>
</reference>
<evidence type="ECO:0000313" key="2">
    <source>
        <dbReference type="EMBL" id="PFG33893.1"/>
    </source>
</evidence>
<comment type="caution">
    <text evidence="2">The sequence shown here is derived from an EMBL/GenBank/DDBJ whole genome shotgun (WGS) entry which is preliminary data.</text>
</comment>
<name>A0A2A9E4X0_9MICO</name>
<evidence type="ECO:0000313" key="3">
    <source>
        <dbReference type="Proteomes" id="UP000225548"/>
    </source>
</evidence>
<feature type="transmembrane region" description="Helical" evidence="1">
    <location>
        <begin position="245"/>
        <end position="268"/>
    </location>
</feature>
<feature type="transmembrane region" description="Helical" evidence="1">
    <location>
        <begin position="339"/>
        <end position="361"/>
    </location>
</feature>
<keyword evidence="1" id="KW-1133">Transmembrane helix</keyword>
<feature type="transmembrane region" description="Helical" evidence="1">
    <location>
        <begin position="310"/>
        <end position="327"/>
    </location>
</feature>
<accession>A0A2A9E4X0</accession>
<feature type="transmembrane region" description="Helical" evidence="1">
    <location>
        <begin position="196"/>
        <end position="225"/>
    </location>
</feature>
<keyword evidence="1" id="KW-0812">Transmembrane</keyword>
<feature type="transmembrane region" description="Helical" evidence="1">
    <location>
        <begin position="155"/>
        <end position="175"/>
    </location>
</feature>
<organism evidence="2 3">
    <name type="scientific">Sanguibacter antarcticus</name>
    <dbReference type="NCBI Taxonomy" id="372484"/>
    <lineage>
        <taxon>Bacteria</taxon>
        <taxon>Bacillati</taxon>
        <taxon>Actinomycetota</taxon>
        <taxon>Actinomycetes</taxon>
        <taxon>Micrococcales</taxon>
        <taxon>Sanguibacteraceae</taxon>
        <taxon>Sanguibacter</taxon>
    </lineage>
</organism>
<gene>
    <name evidence="2" type="ORF">ATL42_1787</name>
</gene>
<feature type="transmembrane region" description="Helical" evidence="1">
    <location>
        <begin position="41"/>
        <end position="61"/>
    </location>
</feature>